<organism evidence="1 2">
    <name type="scientific">Diversispora epigaea</name>
    <dbReference type="NCBI Taxonomy" id="1348612"/>
    <lineage>
        <taxon>Eukaryota</taxon>
        <taxon>Fungi</taxon>
        <taxon>Fungi incertae sedis</taxon>
        <taxon>Mucoromycota</taxon>
        <taxon>Glomeromycotina</taxon>
        <taxon>Glomeromycetes</taxon>
        <taxon>Diversisporales</taxon>
        <taxon>Diversisporaceae</taxon>
        <taxon>Diversispora</taxon>
    </lineage>
</organism>
<sequence>MAKCKRYVGSGKMKCGSRDGSGYVVRTEKDSNEPTFSIFAVREMRITCPGPCKGKGE</sequence>
<proteinExistence type="predicted"/>
<dbReference type="Proteomes" id="UP000266861">
    <property type="component" value="Unassembled WGS sequence"/>
</dbReference>
<reference evidence="1 2" key="1">
    <citation type="submission" date="2018-08" db="EMBL/GenBank/DDBJ databases">
        <title>Genome and evolution of the arbuscular mycorrhizal fungus Diversispora epigaea (formerly Glomus versiforme) and its bacterial endosymbionts.</title>
        <authorList>
            <person name="Sun X."/>
            <person name="Fei Z."/>
            <person name="Harrison M."/>
        </authorList>
    </citation>
    <scope>NUCLEOTIDE SEQUENCE [LARGE SCALE GENOMIC DNA]</scope>
    <source>
        <strain evidence="1 2">IT104</strain>
    </source>
</reference>
<gene>
    <name evidence="1" type="ORF">Glove_216g13</name>
</gene>
<comment type="caution">
    <text evidence="1">The sequence shown here is derived from an EMBL/GenBank/DDBJ whole genome shotgun (WGS) entry which is preliminary data.</text>
</comment>
<dbReference type="OrthoDB" id="525163at2759"/>
<evidence type="ECO:0000313" key="1">
    <source>
        <dbReference type="EMBL" id="RHZ75340.1"/>
    </source>
</evidence>
<accession>A0A397IRM2</accession>
<dbReference type="AlphaFoldDB" id="A0A397IRM2"/>
<keyword evidence="2" id="KW-1185">Reference proteome</keyword>
<evidence type="ECO:0000313" key="2">
    <source>
        <dbReference type="Proteomes" id="UP000266861"/>
    </source>
</evidence>
<dbReference type="EMBL" id="PQFF01000201">
    <property type="protein sequence ID" value="RHZ75340.1"/>
    <property type="molecule type" value="Genomic_DNA"/>
</dbReference>
<protein>
    <submittedName>
        <fullName evidence="1">Uncharacterized protein</fullName>
    </submittedName>
</protein>
<name>A0A397IRM2_9GLOM</name>